<keyword evidence="3" id="KW-1185">Reference proteome</keyword>
<dbReference type="EMBL" id="WTZA01000001">
    <property type="protein sequence ID" value="MXO74246.1"/>
    <property type="molecule type" value="Genomic_DNA"/>
</dbReference>
<evidence type="ECO:0000313" key="3">
    <source>
        <dbReference type="Proteomes" id="UP000439522"/>
    </source>
</evidence>
<protein>
    <submittedName>
        <fullName evidence="2">DNA recombination protein RecO</fullName>
    </submittedName>
</protein>
<dbReference type="OrthoDB" id="9804792at2"/>
<organism evidence="2 3">
    <name type="scientific">Tsuneonella aeria</name>
    <dbReference type="NCBI Taxonomy" id="1837929"/>
    <lineage>
        <taxon>Bacteria</taxon>
        <taxon>Pseudomonadati</taxon>
        <taxon>Pseudomonadota</taxon>
        <taxon>Alphaproteobacteria</taxon>
        <taxon>Sphingomonadales</taxon>
        <taxon>Erythrobacteraceae</taxon>
        <taxon>Tsuneonella</taxon>
    </lineage>
</organism>
<dbReference type="InterPro" id="IPR012340">
    <property type="entry name" value="NA-bd_OB-fold"/>
</dbReference>
<dbReference type="Pfam" id="PF11967">
    <property type="entry name" value="RecO_N"/>
    <property type="match status" value="1"/>
</dbReference>
<gene>
    <name evidence="2" type="ORF">GRI40_03290</name>
</gene>
<dbReference type="GO" id="GO:0006281">
    <property type="term" value="P:DNA repair"/>
    <property type="evidence" value="ECO:0007669"/>
    <property type="project" value="InterPro"/>
</dbReference>
<sequence length="200" mass="21206">MHLTFPAILVAARQHGETAAIVRVLSGPYGLVAGYVAGARGRQLRPVLIPGNRVAAELVARSDASLPSLRLELLESRGPWMGEPLPAAAIAWVTTLTAAVLPERNAYPALYDALAATLEAVCHAPSARGWLPAVIGYEALVLRELGYGGRGSVPEADLEGLLQMFARGAAPLERYLLADRKGNAMAARAMLHARLERLTG</sequence>
<accession>A0A6I4TCB4</accession>
<dbReference type="InterPro" id="IPR003717">
    <property type="entry name" value="RecO"/>
</dbReference>
<comment type="caution">
    <text evidence="2">The sequence shown here is derived from an EMBL/GenBank/DDBJ whole genome shotgun (WGS) entry which is preliminary data.</text>
</comment>
<evidence type="ECO:0000313" key="2">
    <source>
        <dbReference type="EMBL" id="MXO74246.1"/>
    </source>
</evidence>
<reference evidence="2 3" key="1">
    <citation type="submission" date="2019-12" db="EMBL/GenBank/DDBJ databases">
        <title>Genomic-based taxomic classification of the family Erythrobacteraceae.</title>
        <authorList>
            <person name="Xu L."/>
        </authorList>
    </citation>
    <scope>NUCLEOTIDE SEQUENCE [LARGE SCALE GENOMIC DNA]</scope>
    <source>
        <strain evidence="2 3">100921-2</strain>
    </source>
</reference>
<dbReference type="RefSeq" id="WP_160610018.1">
    <property type="nucleotide sequence ID" value="NZ_WTZA01000001.1"/>
</dbReference>
<dbReference type="AlphaFoldDB" id="A0A6I4TCB4"/>
<dbReference type="InterPro" id="IPR022572">
    <property type="entry name" value="DNA_rep/recomb_RecO_N"/>
</dbReference>
<proteinExistence type="predicted"/>
<dbReference type="Pfam" id="PF02565">
    <property type="entry name" value="RecO_C"/>
    <property type="match status" value="1"/>
</dbReference>
<evidence type="ECO:0000259" key="1">
    <source>
        <dbReference type="Pfam" id="PF11967"/>
    </source>
</evidence>
<feature type="domain" description="DNA replication/recombination mediator RecO N-terminal" evidence="1">
    <location>
        <begin position="1"/>
        <end position="76"/>
    </location>
</feature>
<name>A0A6I4TCB4_9SPHN</name>
<dbReference type="Proteomes" id="UP000439522">
    <property type="component" value="Unassembled WGS sequence"/>
</dbReference>
<dbReference type="GO" id="GO:0006310">
    <property type="term" value="P:DNA recombination"/>
    <property type="evidence" value="ECO:0007669"/>
    <property type="project" value="InterPro"/>
</dbReference>
<dbReference type="SUPFAM" id="SSF50249">
    <property type="entry name" value="Nucleic acid-binding proteins"/>
    <property type="match status" value="1"/>
</dbReference>